<dbReference type="Proteomes" id="UP000663829">
    <property type="component" value="Unassembled WGS sequence"/>
</dbReference>
<dbReference type="EMBL" id="CAJNOQ010016577">
    <property type="protein sequence ID" value="CAF1383706.1"/>
    <property type="molecule type" value="Genomic_DNA"/>
</dbReference>
<dbReference type="OrthoDB" id="10660838at2759"/>
<reference evidence="1" key="1">
    <citation type="submission" date="2021-02" db="EMBL/GenBank/DDBJ databases">
        <authorList>
            <person name="Nowell W R."/>
        </authorList>
    </citation>
    <scope>NUCLEOTIDE SEQUENCE</scope>
</reference>
<evidence type="ECO:0000313" key="3">
    <source>
        <dbReference type="Proteomes" id="UP000663829"/>
    </source>
</evidence>
<name>A0A815JTI0_9BILA</name>
<gene>
    <name evidence="1" type="ORF">GPM918_LOCUS32453</name>
    <name evidence="2" type="ORF">SRO942_LOCUS33123</name>
</gene>
<comment type="caution">
    <text evidence="1">The sequence shown here is derived from an EMBL/GenBank/DDBJ whole genome shotgun (WGS) entry which is preliminary data.</text>
</comment>
<protein>
    <submittedName>
        <fullName evidence="1">Uncharacterized protein</fullName>
    </submittedName>
</protein>
<dbReference type="EMBL" id="CAJOBC010081979">
    <property type="protein sequence ID" value="CAF4278778.1"/>
    <property type="molecule type" value="Genomic_DNA"/>
</dbReference>
<dbReference type="Proteomes" id="UP000681722">
    <property type="component" value="Unassembled WGS sequence"/>
</dbReference>
<sequence>MDSDGIQDYTFYSSNSQIIIGFTSLTSFKVYLLAGDSNSNYSQSITAQIRDMYGAIRFYEIPIVITFKNHSDASSSSSYLEGLNNRATAHDYLLKFPQNLPITTVDSVKLQGSAVTQLTQTTSELTRNGAVPSTKCTQLANALKQMAQLITCEDAQAAAKQIAQCTSNVHTANEIIINTDASISAIINVLACHMNIGQKTVVNTSSVITSLEKTTVNLLSNMTITPFSGSYVSLPQLFNISMNYTDSTPVTVSVSRRS</sequence>
<evidence type="ECO:0000313" key="1">
    <source>
        <dbReference type="EMBL" id="CAF1383706.1"/>
    </source>
</evidence>
<evidence type="ECO:0000313" key="2">
    <source>
        <dbReference type="EMBL" id="CAF4278778.1"/>
    </source>
</evidence>
<dbReference type="AlphaFoldDB" id="A0A815JTI0"/>
<proteinExistence type="predicted"/>
<organism evidence="1 3">
    <name type="scientific">Didymodactylos carnosus</name>
    <dbReference type="NCBI Taxonomy" id="1234261"/>
    <lineage>
        <taxon>Eukaryota</taxon>
        <taxon>Metazoa</taxon>
        <taxon>Spiralia</taxon>
        <taxon>Gnathifera</taxon>
        <taxon>Rotifera</taxon>
        <taxon>Eurotatoria</taxon>
        <taxon>Bdelloidea</taxon>
        <taxon>Philodinida</taxon>
        <taxon>Philodinidae</taxon>
        <taxon>Didymodactylos</taxon>
    </lineage>
</organism>
<accession>A0A815JTI0</accession>
<keyword evidence="3" id="KW-1185">Reference proteome</keyword>